<proteinExistence type="inferred from homology"/>
<keyword evidence="3" id="KW-0813">Transport</keyword>
<dbReference type="GO" id="GO:0046677">
    <property type="term" value="P:response to antibiotic"/>
    <property type="evidence" value="ECO:0007669"/>
    <property type="project" value="UniProtKB-ARBA"/>
</dbReference>
<dbReference type="AlphaFoldDB" id="A0A2U9T852"/>
<gene>
    <name evidence="13" type="ORF">C9I47_2069</name>
</gene>
<feature type="domain" description="p-hydroxybenzoic acid efflux pump subunit AaeA-like beta-barrel" evidence="12">
    <location>
        <begin position="257"/>
        <end position="342"/>
    </location>
</feature>
<evidence type="ECO:0000256" key="4">
    <source>
        <dbReference type="ARBA" id="ARBA00022475"/>
    </source>
</evidence>
<keyword evidence="8 10" id="KW-0472">Membrane</keyword>
<evidence type="ECO:0000256" key="9">
    <source>
        <dbReference type="SAM" id="MobiDB-lite"/>
    </source>
</evidence>
<dbReference type="SUPFAM" id="SSF111369">
    <property type="entry name" value="HlyD-like secretion proteins"/>
    <property type="match status" value="2"/>
</dbReference>
<comment type="subcellular location">
    <subcellularLocation>
        <location evidence="1">Cell inner membrane</location>
        <topology evidence="1">Single-pass membrane protein</topology>
        <orientation evidence="1">Periplasmic side</orientation>
    </subcellularLocation>
</comment>
<dbReference type="KEGG" id="lmb:C9I47_2069"/>
<dbReference type="GO" id="GO:1990961">
    <property type="term" value="P:xenobiotic detoxification by transmembrane export across the plasma membrane"/>
    <property type="evidence" value="ECO:0007669"/>
    <property type="project" value="UniProtKB-ARBA"/>
</dbReference>
<comment type="similarity">
    <text evidence="2">Belongs to the membrane fusion protein (MFP) (TC 8.A.1) family.</text>
</comment>
<evidence type="ECO:0000256" key="3">
    <source>
        <dbReference type="ARBA" id="ARBA00022448"/>
    </source>
</evidence>
<dbReference type="InterPro" id="IPR050739">
    <property type="entry name" value="MFP"/>
</dbReference>
<dbReference type="Pfam" id="PF25885">
    <property type="entry name" value="HH_EMRA"/>
    <property type="match status" value="1"/>
</dbReference>
<dbReference type="Gene3D" id="1.10.287.470">
    <property type="entry name" value="Helix hairpin bin"/>
    <property type="match status" value="1"/>
</dbReference>
<dbReference type="PANTHER" id="PTHR30386">
    <property type="entry name" value="MEMBRANE FUSION SUBUNIT OF EMRAB-TOLC MULTIDRUG EFFLUX PUMP"/>
    <property type="match status" value="1"/>
</dbReference>
<dbReference type="PANTHER" id="PTHR30386:SF19">
    <property type="entry name" value="MULTIDRUG EXPORT PROTEIN EMRA-RELATED"/>
    <property type="match status" value="1"/>
</dbReference>
<dbReference type="Proteomes" id="UP000249447">
    <property type="component" value="Chromosome"/>
</dbReference>
<feature type="transmembrane region" description="Helical" evidence="10">
    <location>
        <begin position="27"/>
        <end position="48"/>
    </location>
</feature>
<keyword evidence="4" id="KW-1003">Cell membrane</keyword>
<feature type="compositionally biased region" description="Low complexity" evidence="9">
    <location>
        <begin position="1"/>
        <end position="17"/>
    </location>
</feature>
<accession>A0A2U9T852</accession>
<sequence length="411" mass="43302">MTTEPNPTATTAPSAPTRSGNGRRRKALAALAATALIAGAAWAAWYLLVARWHQSTEDAYVQGDVVSITPQTAGTVIGINADEGMKVAAGQVLVQLDPNDADVAYQAALANLAGTVRQVRGLYSAVDAGQADLKARQVAVAKARADVRRRQGLVASGAVSSEELAHARDQLAAAEAALSASHGELARNRALVDATEVASQPQVQAAAAQLRRAWLDKQRSAILAPIDGYTARRSVQLGQRVQPGTPLMTVVPLDKVWIEANFKETQLDGMRIGQPVKVHADLYGGDVEYDGRIASLGMGTGSAFSLLPAQNASGNWIKIVQRVPVRIEIDAAQLAEHPLRLGLSTHVDVDIHDQDGAVLDPGAAPDQAEEPVLSTDSYAQQLAEADALIQSVIEDNLPAGARRDDGTRDKG</sequence>
<dbReference type="Gene3D" id="2.40.30.170">
    <property type="match status" value="1"/>
</dbReference>
<evidence type="ECO:0000256" key="10">
    <source>
        <dbReference type="SAM" id="Phobius"/>
    </source>
</evidence>
<dbReference type="InterPro" id="IPR058633">
    <property type="entry name" value="EmrA/FarA_HH"/>
</dbReference>
<evidence type="ECO:0000256" key="1">
    <source>
        <dbReference type="ARBA" id="ARBA00004383"/>
    </source>
</evidence>
<dbReference type="Pfam" id="PF25963">
    <property type="entry name" value="Beta-barrel_AAEA"/>
    <property type="match status" value="1"/>
</dbReference>
<keyword evidence="7 10" id="KW-1133">Transmembrane helix</keyword>
<evidence type="ECO:0000256" key="8">
    <source>
        <dbReference type="ARBA" id="ARBA00023136"/>
    </source>
</evidence>
<name>A0A2U9T852_9GAMM</name>
<dbReference type="OrthoDB" id="9811754at2"/>
<dbReference type="GO" id="GO:0005886">
    <property type="term" value="C:plasma membrane"/>
    <property type="evidence" value="ECO:0007669"/>
    <property type="project" value="UniProtKB-SubCell"/>
</dbReference>
<evidence type="ECO:0000259" key="12">
    <source>
        <dbReference type="Pfam" id="PF25963"/>
    </source>
</evidence>
<keyword evidence="6 10" id="KW-0812">Transmembrane</keyword>
<evidence type="ECO:0000256" key="5">
    <source>
        <dbReference type="ARBA" id="ARBA00022519"/>
    </source>
</evidence>
<feature type="domain" description="Multidrug export protein EmrA/FarA alpha-helical hairpin" evidence="11">
    <location>
        <begin position="100"/>
        <end position="219"/>
    </location>
</feature>
<dbReference type="GO" id="GO:0015721">
    <property type="term" value="P:bile acid and bile salt transport"/>
    <property type="evidence" value="ECO:0007669"/>
    <property type="project" value="UniProtKB-ARBA"/>
</dbReference>
<evidence type="ECO:0000256" key="7">
    <source>
        <dbReference type="ARBA" id="ARBA00022989"/>
    </source>
</evidence>
<evidence type="ECO:0000256" key="6">
    <source>
        <dbReference type="ARBA" id="ARBA00022692"/>
    </source>
</evidence>
<dbReference type="EMBL" id="CP029843">
    <property type="protein sequence ID" value="AWV07752.1"/>
    <property type="molecule type" value="Genomic_DNA"/>
</dbReference>
<keyword evidence="14" id="KW-1185">Reference proteome</keyword>
<feature type="region of interest" description="Disordered" evidence="9">
    <location>
        <begin position="1"/>
        <end position="23"/>
    </location>
</feature>
<evidence type="ECO:0000256" key="2">
    <source>
        <dbReference type="ARBA" id="ARBA00009477"/>
    </source>
</evidence>
<evidence type="ECO:0000259" key="11">
    <source>
        <dbReference type="Pfam" id="PF25885"/>
    </source>
</evidence>
<evidence type="ECO:0000313" key="14">
    <source>
        <dbReference type="Proteomes" id="UP000249447"/>
    </source>
</evidence>
<dbReference type="RefSeq" id="WP_111266838.1">
    <property type="nucleotide sequence ID" value="NZ_CP029843.1"/>
</dbReference>
<protein>
    <submittedName>
        <fullName evidence="13">Hemolysin D</fullName>
    </submittedName>
</protein>
<organism evidence="13 14">
    <name type="scientific">Marilutibacter maris</name>
    <dbReference type="NCBI Taxonomy" id="1605891"/>
    <lineage>
        <taxon>Bacteria</taxon>
        <taxon>Pseudomonadati</taxon>
        <taxon>Pseudomonadota</taxon>
        <taxon>Gammaproteobacteria</taxon>
        <taxon>Lysobacterales</taxon>
        <taxon>Lysobacteraceae</taxon>
        <taxon>Marilutibacter</taxon>
    </lineage>
</organism>
<reference evidence="13 14" key="1">
    <citation type="submission" date="2018-05" db="EMBL/GenBank/DDBJ databases">
        <title>The complete genome of Lysobacter maris HZ9B, a marine bacterium antagonistic against terrestrial plant pathogens.</title>
        <authorList>
            <person name="Zhang X.-Q."/>
        </authorList>
    </citation>
    <scope>NUCLEOTIDE SEQUENCE [LARGE SCALE GENOMIC DNA]</scope>
    <source>
        <strain evidence="13 14">HZ9B</strain>
    </source>
</reference>
<dbReference type="Gene3D" id="2.40.50.100">
    <property type="match status" value="1"/>
</dbReference>
<dbReference type="InterPro" id="IPR058634">
    <property type="entry name" value="AaeA-lik-b-barrel"/>
</dbReference>
<evidence type="ECO:0000313" key="13">
    <source>
        <dbReference type="EMBL" id="AWV07752.1"/>
    </source>
</evidence>
<dbReference type="FunFam" id="2.40.30.170:FF:000003">
    <property type="entry name" value="Multidrug resistance protein A"/>
    <property type="match status" value="1"/>
</dbReference>
<keyword evidence="5" id="KW-0997">Cell inner membrane</keyword>